<evidence type="ECO:0000256" key="3">
    <source>
        <dbReference type="ARBA" id="ARBA00022692"/>
    </source>
</evidence>
<dbReference type="Pfam" id="PF01694">
    <property type="entry name" value="Rhomboid"/>
    <property type="match status" value="1"/>
</dbReference>
<dbReference type="InterPro" id="IPR022764">
    <property type="entry name" value="Peptidase_S54_rhomboid_dom"/>
</dbReference>
<comment type="subcellular location">
    <subcellularLocation>
        <location evidence="1">Membrane</location>
        <topology evidence="1">Multi-pass membrane protein</topology>
    </subcellularLocation>
</comment>
<dbReference type="InterPro" id="IPR050925">
    <property type="entry name" value="Rhomboid_protease_S54"/>
</dbReference>
<keyword evidence="4" id="KW-0378">Hydrolase</keyword>
<evidence type="ECO:0000259" key="8">
    <source>
        <dbReference type="Pfam" id="PF01694"/>
    </source>
</evidence>
<dbReference type="GO" id="GO:0004252">
    <property type="term" value="F:serine-type endopeptidase activity"/>
    <property type="evidence" value="ECO:0007669"/>
    <property type="project" value="InterPro"/>
</dbReference>
<proteinExistence type="inferred from homology"/>
<organism evidence="9 10">
    <name type="scientific">Chaetoceros tenuissimus</name>
    <dbReference type="NCBI Taxonomy" id="426638"/>
    <lineage>
        <taxon>Eukaryota</taxon>
        <taxon>Sar</taxon>
        <taxon>Stramenopiles</taxon>
        <taxon>Ochrophyta</taxon>
        <taxon>Bacillariophyta</taxon>
        <taxon>Coscinodiscophyceae</taxon>
        <taxon>Chaetocerotophycidae</taxon>
        <taxon>Chaetocerotales</taxon>
        <taxon>Chaetocerotaceae</taxon>
        <taxon>Chaetoceros</taxon>
    </lineage>
</organism>
<feature type="transmembrane region" description="Helical" evidence="7">
    <location>
        <begin position="153"/>
        <end position="177"/>
    </location>
</feature>
<gene>
    <name evidence="9" type="ORF">CTEN210_16895</name>
</gene>
<keyword evidence="6 7" id="KW-0472">Membrane</keyword>
<evidence type="ECO:0000256" key="5">
    <source>
        <dbReference type="ARBA" id="ARBA00022989"/>
    </source>
</evidence>
<feature type="domain" description="Peptidase S54 rhomboid" evidence="8">
    <location>
        <begin position="130"/>
        <end position="320"/>
    </location>
</feature>
<evidence type="ECO:0000313" key="9">
    <source>
        <dbReference type="EMBL" id="GFH60419.1"/>
    </source>
</evidence>
<keyword evidence="5 7" id="KW-1133">Transmembrane helix</keyword>
<evidence type="ECO:0000256" key="2">
    <source>
        <dbReference type="ARBA" id="ARBA00009045"/>
    </source>
</evidence>
<dbReference type="Gene3D" id="1.20.1540.10">
    <property type="entry name" value="Rhomboid-like"/>
    <property type="match status" value="1"/>
</dbReference>
<accession>A0AAD3DD20</accession>
<protein>
    <recommendedName>
        <fullName evidence="8">Peptidase S54 rhomboid domain-containing protein</fullName>
    </recommendedName>
</protein>
<reference evidence="9 10" key="1">
    <citation type="journal article" date="2021" name="Sci. Rep.">
        <title>The genome of the diatom Chaetoceros tenuissimus carries an ancient integrated fragment of an extant virus.</title>
        <authorList>
            <person name="Hongo Y."/>
            <person name="Kimura K."/>
            <person name="Takaki Y."/>
            <person name="Yoshida Y."/>
            <person name="Baba S."/>
            <person name="Kobayashi G."/>
            <person name="Nagasaki K."/>
            <person name="Hano T."/>
            <person name="Tomaru Y."/>
        </authorList>
    </citation>
    <scope>NUCLEOTIDE SEQUENCE [LARGE SCALE GENOMIC DNA]</scope>
    <source>
        <strain evidence="9 10">NIES-3715</strain>
    </source>
</reference>
<sequence length="349" mass="39310">MPLPMFRKQPISIIKRYFSFVRNVTIRNVHSRKKNQFRPLAKSKTSTPTLGYSHTSWGKTFLDFPFPSSIYLRHESTILKPRYSGFSAWVGLLSFSAVNTGVFILWQNDDEAWQEKMNDHFTCSLRNTKERPWTLFNACISHQSFAHYFGNMAALWIFGFSTFRVIGPASFISLYCYGGIISSMTHVGHNAFTGRTGPTLTKEEIALLEKSIHGKQDEEGHVDFEKYVPPDLLRKFRASDMPSLGASGSIMAVSAVCATLFPLDKIRLPNPRVRVPVNIPVAVGIYVFSDLIGITAGQDGDNVGHSAHLGGVALGSLFSYRNWYKGAWKTTGDLPLLYRLGQWRLSRKK</sequence>
<comment type="caution">
    <text evidence="9">The sequence shown here is derived from an EMBL/GenBank/DDBJ whole genome shotgun (WGS) entry which is preliminary data.</text>
</comment>
<name>A0AAD3DD20_9STRA</name>
<dbReference type="EMBL" id="BLLK01000069">
    <property type="protein sequence ID" value="GFH60419.1"/>
    <property type="molecule type" value="Genomic_DNA"/>
</dbReference>
<dbReference type="Proteomes" id="UP001054902">
    <property type="component" value="Unassembled WGS sequence"/>
</dbReference>
<keyword evidence="10" id="KW-1185">Reference proteome</keyword>
<evidence type="ECO:0000256" key="4">
    <source>
        <dbReference type="ARBA" id="ARBA00022801"/>
    </source>
</evidence>
<comment type="similarity">
    <text evidence="2">Belongs to the peptidase S54 family.</text>
</comment>
<dbReference type="PANTHER" id="PTHR43731">
    <property type="entry name" value="RHOMBOID PROTEASE"/>
    <property type="match status" value="1"/>
</dbReference>
<evidence type="ECO:0000256" key="1">
    <source>
        <dbReference type="ARBA" id="ARBA00004141"/>
    </source>
</evidence>
<evidence type="ECO:0000256" key="7">
    <source>
        <dbReference type="SAM" id="Phobius"/>
    </source>
</evidence>
<dbReference type="InterPro" id="IPR035952">
    <property type="entry name" value="Rhomboid-like_sf"/>
</dbReference>
<dbReference type="PANTHER" id="PTHR43731:SF14">
    <property type="entry name" value="PRESENILIN-ASSOCIATED RHOMBOID-LIKE PROTEIN, MITOCHONDRIAL"/>
    <property type="match status" value="1"/>
</dbReference>
<dbReference type="GO" id="GO:0016020">
    <property type="term" value="C:membrane"/>
    <property type="evidence" value="ECO:0007669"/>
    <property type="project" value="UniProtKB-SubCell"/>
</dbReference>
<feature type="transmembrane region" description="Helical" evidence="7">
    <location>
        <begin position="86"/>
        <end position="106"/>
    </location>
</feature>
<keyword evidence="3 7" id="KW-0812">Transmembrane</keyword>
<evidence type="ECO:0000256" key="6">
    <source>
        <dbReference type="ARBA" id="ARBA00023136"/>
    </source>
</evidence>
<dbReference type="SUPFAM" id="SSF144091">
    <property type="entry name" value="Rhomboid-like"/>
    <property type="match status" value="1"/>
</dbReference>
<dbReference type="AlphaFoldDB" id="A0AAD3DD20"/>
<evidence type="ECO:0000313" key="10">
    <source>
        <dbReference type="Proteomes" id="UP001054902"/>
    </source>
</evidence>